<dbReference type="PROSITE" id="PS00154">
    <property type="entry name" value="ATPASE_E1_E2"/>
    <property type="match status" value="1"/>
</dbReference>
<dbReference type="CDD" id="cd02078">
    <property type="entry name" value="P-type_ATPase_K"/>
    <property type="match status" value="1"/>
</dbReference>
<dbReference type="InterPro" id="IPR018303">
    <property type="entry name" value="ATPase_P-typ_P_site"/>
</dbReference>
<dbReference type="Pfam" id="PF00122">
    <property type="entry name" value="E1-E2_ATPase"/>
    <property type="match status" value="1"/>
</dbReference>
<dbReference type="EMBL" id="PUJX01000005">
    <property type="protein sequence ID" value="TDB53981.1"/>
    <property type="molecule type" value="Genomic_DNA"/>
</dbReference>
<dbReference type="GO" id="GO:0005886">
    <property type="term" value="C:plasma membrane"/>
    <property type="evidence" value="ECO:0007669"/>
    <property type="project" value="UniProtKB-SubCell"/>
</dbReference>
<dbReference type="SFLD" id="SFLDG00002">
    <property type="entry name" value="C1.7:_P-type_atpase_like"/>
    <property type="match status" value="1"/>
</dbReference>
<dbReference type="SUPFAM" id="SSF56784">
    <property type="entry name" value="HAD-like"/>
    <property type="match status" value="1"/>
</dbReference>
<keyword evidence="8 16" id="KW-0547">Nucleotide-binding</keyword>
<dbReference type="Gene3D" id="3.40.50.1000">
    <property type="entry name" value="HAD superfamily/HAD-like"/>
    <property type="match status" value="1"/>
</dbReference>
<evidence type="ECO:0000259" key="17">
    <source>
        <dbReference type="Pfam" id="PF00122"/>
    </source>
</evidence>
<dbReference type="GO" id="GO:0008556">
    <property type="term" value="F:P-type potassium transmembrane transporter activity"/>
    <property type="evidence" value="ECO:0007669"/>
    <property type="project" value="UniProtKB-UniRule"/>
</dbReference>
<comment type="function">
    <text evidence="16">Part of the high-affinity ATP-driven potassium transport (or Kdp) system, which catalyzes the hydrolysis of ATP coupled with the electrogenic transport of potassium into the cytoplasm. This subunit is responsible for energy coupling to the transport system and for the release of the potassium ions to the cytoplasm.</text>
</comment>
<feature type="binding site" evidence="16">
    <location>
        <position position="528"/>
    </location>
    <ligand>
        <name>Mg(2+)</name>
        <dbReference type="ChEBI" id="CHEBI:18420"/>
    </ligand>
</feature>
<evidence type="ECO:0000313" key="19">
    <source>
        <dbReference type="Proteomes" id="UP000295550"/>
    </source>
</evidence>
<dbReference type="AlphaFoldDB" id="A0A4R4JKD1"/>
<dbReference type="InterPro" id="IPR023214">
    <property type="entry name" value="HAD_sf"/>
</dbReference>
<keyword evidence="6 16" id="KW-0812">Transmembrane</keyword>
<keyword evidence="13 16" id="KW-1133">Transmembrane helix</keyword>
<reference evidence="18 19" key="1">
    <citation type="journal article" date="2019" name="Int. J. Syst. Evol. Microbiol.">
        <title>Photorhabdus khanii subsp. guanajuatensis subsp. nov., isolated from Heterorhabditis atacamensis, and Photorhabdus luminescens subsp. mexicana subsp. nov., isolated from Heterorhabditis mexicana entomopathogenic nematodes.</title>
        <authorList>
            <person name="Machado R.A.R."/>
            <person name="Bruno P."/>
            <person name="Arce C.C.M."/>
            <person name="Liechti N."/>
            <person name="Kohler A."/>
            <person name="Bernal J."/>
            <person name="Bruggmann R."/>
            <person name="Turlings T.C.J."/>
        </authorList>
    </citation>
    <scope>NUCLEOTIDE SEQUENCE [LARGE SCALE GENOMIC DNA]</scope>
    <source>
        <strain evidence="18 19">MEX47-22</strain>
    </source>
</reference>
<sequence>MTNKQQTLFEPALIRNALIDSVKKCHPAAQWRNPVMFVVYLGSGLTTILWIAMLAGQFKGNALFTGSIALWLWFTVLFANFAEALAEGRSKAQAASLKGVRKTSWATKLTSANRNAAREKVPSDSLRKGDIVIIEADETIPCDGEVIEGGASVDESAITGESAPVIRESGGDFSSVTGGTHVLSDWLVVECSVNPGETFLDRMISMVEGAKRRKTPNEIALTILLTALTIIFLLVCATLLPFSIFSVETNQSGQPITVTVLIALLVCLIPTTIGGLLSAIGVAGMSRMLGANVIATSGRAVEAAGDVDVLLLDKTGTITLGNRQASQFLPVPGITEQQLADAAQLSSLADETPEGRSIVILAKQRFNLRERDLRSLNATFVPFSAMTRMSGVNVENRMIRKGAVDAIRRHIEVNHGKFPEAVEILVQTVARKGGTPLVVAENQQVMGVVALKDIVKGGIKERFSEMRRMGIKTVMITGDNRLTAAAIAAEAGVDDFLAEATPEAKLALIRQYQSEGRLVAMTGDGTNDAPALAQADVAVAMNSGTQAAKEAGNMVDLDSNPTKLIEVVHIGKQMLMTRGSLTTFSIANDIAKYFAIIPAAFAVTYPQLNILNIMHLHSPSSAVLSTVIFNALIIIFLIPLALKGVSYRPMNALSLLRRNLWIYGLGGLIAPFIGIKLIDMLLTLLILK</sequence>
<feature type="transmembrane region" description="Helical" evidence="16">
    <location>
        <begin position="622"/>
        <end position="642"/>
    </location>
</feature>
<evidence type="ECO:0000256" key="8">
    <source>
        <dbReference type="ARBA" id="ARBA00022741"/>
    </source>
</evidence>
<dbReference type="RefSeq" id="WP_132344213.1">
    <property type="nucleotide sequence ID" value="NZ_CAWOLF010000005.1"/>
</dbReference>
<evidence type="ECO:0000256" key="3">
    <source>
        <dbReference type="ARBA" id="ARBA00022475"/>
    </source>
</evidence>
<gene>
    <name evidence="16 18" type="primary">kdpB</name>
    <name evidence="18" type="ORF">C5468_05440</name>
</gene>
<comment type="caution">
    <text evidence="18">The sequence shown here is derived from an EMBL/GenBank/DDBJ whole genome shotgun (WGS) entry which is preliminary data.</text>
</comment>
<dbReference type="Gene3D" id="3.40.1110.10">
    <property type="entry name" value="Calcium-transporting ATPase, cytoplasmic domain N"/>
    <property type="match status" value="1"/>
</dbReference>
<feature type="transmembrane region" description="Helical" evidence="16">
    <location>
        <begin position="37"/>
        <end position="56"/>
    </location>
</feature>
<comment type="caution">
    <text evidence="16">Lacks conserved residue(s) required for the propagation of feature annotation.</text>
</comment>
<evidence type="ECO:0000256" key="11">
    <source>
        <dbReference type="ARBA" id="ARBA00022958"/>
    </source>
</evidence>
<feature type="transmembrane region" description="Helical" evidence="16">
    <location>
        <begin position="62"/>
        <end position="82"/>
    </location>
</feature>
<dbReference type="PRINTS" id="PR00119">
    <property type="entry name" value="CATATPASE"/>
</dbReference>
<evidence type="ECO:0000256" key="5">
    <source>
        <dbReference type="ARBA" id="ARBA00022553"/>
    </source>
</evidence>
<feature type="active site" description="4-aspartylphosphate intermediate" evidence="16">
    <location>
        <position position="313"/>
    </location>
</feature>
<feature type="transmembrane region" description="Helical" evidence="16">
    <location>
        <begin position="662"/>
        <end position="687"/>
    </location>
</feature>
<keyword evidence="15 16" id="KW-0472">Membrane</keyword>
<dbReference type="NCBIfam" id="TIGR01494">
    <property type="entry name" value="ATPase_P-type"/>
    <property type="match status" value="2"/>
</dbReference>
<evidence type="ECO:0000256" key="9">
    <source>
        <dbReference type="ARBA" id="ARBA00022840"/>
    </source>
</evidence>
<keyword evidence="14 16" id="KW-0406">Ion transport</keyword>
<feature type="transmembrane region" description="Helical" evidence="16">
    <location>
        <begin position="256"/>
        <end position="280"/>
    </location>
</feature>
<evidence type="ECO:0000256" key="10">
    <source>
        <dbReference type="ARBA" id="ARBA00022842"/>
    </source>
</evidence>
<feature type="binding site" evidence="16">
    <location>
        <position position="350"/>
    </location>
    <ligand>
        <name>ATP</name>
        <dbReference type="ChEBI" id="CHEBI:30616"/>
    </ligand>
</feature>
<dbReference type="SUPFAM" id="SSF81665">
    <property type="entry name" value="Calcium ATPase, transmembrane domain M"/>
    <property type="match status" value="1"/>
</dbReference>
<dbReference type="EC" id="7.2.2.6" evidence="16"/>
<dbReference type="GO" id="GO:0005524">
    <property type="term" value="F:ATP binding"/>
    <property type="evidence" value="ECO:0007669"/>
    <property type="project" value="UniProtKB-UniRule"/>
</dbReference>
<dbReference type="Pfam" id="PF00702">
    <property type="entry name" value="Hydrolase"/>
    <property type="match status" value="1"/>
</dbReference>
<evidence type="ECO:0000256" key="4">
    <source>
        <dbReference type="ARBA" id="ARBA00022538"/>
    </source>
</evidence>
<dbReference type="InterPro" id="IPR006391">
    <property type="entry name" value="P-type_ATPase_bsu_IA"/>
</dbReference>
<dbReference type="InterPro" id="IPR023299">
    <property type="entry name" value="ATPase_P-typ_cyto_dom_N"/>
</dbReference>
<feature type="binding site" evidence="16">
    <location>
        <position position="401"/>
    </location>
    <ligand>
        <name>ATP</name>
        <dbReference type="ChEBI" id="CHEBI:30616"/>
    </ligand>
</feature>
<keyword evidence="5 16" id="KW-0597">Phosphoprotein</keyword>
<evidence type="ECO:0000256" key="2">
    <source>
        <dbReference type="ARBA" id="ARBA00022448"/>
    </source>
</evidence>
<organism evidence="18 19">
    <name type="scientific">Photorhabdus luminescens subsp. mexicana</name>
    <dbReference type="NCBI Taxonomy" id="2100167"/>
    <lineage>
        <taxon>Bacteria</taxon>
        <taxon>Pseudomonadati</taxon>
        <taxon>Pseudomonadota</taxon>
        <taxon>Gammaproteobacteria</taxon>
        <taxon>Enterobacterales</taxon>
        <taxon>Morganellaceae</taxon>
        <taxon>Photorhabdus</taxon>
    </lineage>
</organism>
<dbReference type="Gene3D" id="2.70.150.10">
    <property type="entry name" value="Calcium-transporting ATPase, cytoplasmic transduction domain A"/>
    <property type="match status" value="1"/>
</dbReference>
<dbReference type="InterPro" id="IPR001757">
    <property type="entry name" value="P_typ_ATPase"/>
</dbReference>
<dbReference type="GO" id="GO:0000287">
    <property type="term" value="F:magnesium ion binding"/>
    <property type="evidence" value="ECO:0007669"/>
    <property type="project" value="UniProtKB-UniRule"/>
</dbReference>
<dbReference type="SUPFAM" id="SSF81653">
    <property type="entry name" value="Calcium ATPase, transduction domain A"/>
    <property type="match status" value="1"/>
</dbReference>
<dbReference type="FunFam" id="2.70.150.10:FF:000010">
    <property type="entry name" value="Potassium-transporting ATPase ATP-binding subunit"/>
    <property type="match status" value="1"/>
</dbReference>
<keyword evidence="10 16" id="KW-0460">Magnesium</keyword>
<dbReference type="HAMAP" id="MF_00285">
    <property type="entry name" value="KdpB"/>
    <property type="match status" value="1"/>
</dbReference>
<dbReference type="GO" id="GO:0016887">
    <property type="term" value="F:ATP hydrolysis activity"/>
    <property type="evidence" value="ECO:0007669"/>
    <property type="project" value="InterPro"/>
</dbReference>
<dbReference type="InterPro" id="IPR059000">
    <property type="entry name" value="ATPase_P-type_domA"/>
</dbReference>
<evidence type="ECO:0000256" key="12">
    <source>
        <dbReference type="ARBA" id="ARBA00022967"/>
    </source>
</evidence>
<dbReference type="NCBIfam" id="TIGR01497">
    <property type="entry name" value="kdpB"/>
    <property type="match status" value="1"/>
</dbReference>
<feature type="domain" description="P-type ATPase A" evidence="17">
    <location>
        <begin position="114"/>
        <end position="208"/>
    </location>
</feature>
<comment type="catalytic activity">
    <reaction evidence="16">
        <text>K(+)(out) + ATP + H2O = K(+)(in) + ADP + phosphate + H(+)</text>
        <dbReference type="Rhea" id="RHEA:16777"/>
        <dbReference type="ChEBI" id="CHEBI:15377"/>
        <dbReference type="ChEBI" id="CHEBI:15378"/>
        <dbReference type="ChEBI" id="CHEBI:29103"/>
        <dbReference type="ChEBI" id="CHEBI:30616"/>
        <dbReference type="ChEBI" id="CHEBI:43474"/>
        <dbReference type="ChEBI" id="CHEBI:456216"/>
        <dbReference type="EC" id="7.2.2.6"/>
    </reaction>
</comment>
<proteinExistence type="inferred from homology"/>
<dbReference type="InterPro" id="IPR023298">
    <property type="entry name" value="ATPase_P-typ_TM_dom_sf"/>
</dbReference>
<evidence type="ECO:0000256" key="14">
    <source>
        <dbReference type="ARBA" id="ARBA00023065"/>
    </source>
</evidence>
<dbReference type="FunFam" id="3.40.1110.10:FF:000007">
    <property type="entry name" value="Potassium-transporting ATPase ATP-binding subunit"/>
    <property type="match status" value="1"/>
</dbReference>
<keyword evidence="3 16" id="KW-1003">Cell membrane</keyword>
<keyword evidence="11 16" id="KW-0630">Potassium</keyword>
<comment type="similarity">
    <text evidence="16">Belongs to the cation transport ATPase (P-type) (TC 3.A.3) family. Type IA subfamily.</text>
</comment>
<evidence type="ECO:0000256" key="6">
    <source>
        <dbReference type="ARBA" id="ARBA00022692"/>
    </source>
</evidence>
<protein>
    <recommendedName>
        <fullName evidence="16">Potassium-transporting ATPase ATP-binding subunit</fullName>
        <ecNumber evidence="16">7.2.2.6</ecNumber>
    </recommendedName>
    <alternativeName>
        <fullName evidence="16">ATP phosphohydrolase [potassium-transporting] B chain</fullName>
    </alternativeName>
    <alternativeName>
        <fullName evidence="16">Potassium-binding and translocating subunit B</fullName>
    </alternativeName>
    <alternativeName>
        <fullName evidence="16">Potassium-translocating ATPase B chain</fullName>
    </alternativeName>
</protein>
<dbReference type="Proteomes" id="UP000295550">
    <property type="component" value="Unassembled WGS sequence"/>
</dbReference>
<dbReference type="PANTHER" id="PTHR43743:SF1">
    <property type="entry name" value="POTASSIUM-TRANSPORTING ATPASE ATP-BINDING SUBUNIT"/>
    <property type="match status" value="1"/>
</dbReference>
<accession>A0A4R4JKD1</accession>
<keyword evidence="9 16" id="KW-0067">ATP-binding</keyword>
<evidence type="ECO:0000256" key="16">
    <source>
        <dbReference type="HAMAP-Rule" id="MF_00285"/>
    </source>
</evidence>
<keyword evidence="7 16" id="KW-0479">Metal-binding</keyword>
<feature type="transmembrane region" description="Helical" evidence="16">
    <location>
        <begin position="219"/>
        <end position="244"/>
    </location>
</feature>
<dbReference type="SFLD" id="SFLDF00027">
    <property type="entry name" value="p-type_atpase"/>
    <property type="match status" value="1"/>
</dbReference>
<dbReference type="InterPro" id="IPR044492">
    <property type="entry name" value="P_typ_ATPase_HD_dom"/>
</dbReference>
<evidence type="ECO:0000256" key="1">
    <source>
        <dbReference type="ARBA" id="ARBA00004651"/>
    </source>
</evidence>
<feature type="binding site" evidence="16">
    <location>
        <position position="524"/>
    </location>
    <ligand>
        <name>Mg(2+)</name>
        <dbReference type="ChEBI" id="CHEBI:18420"/>
    </ligand>
</feature>
<keyword evidence="2 16" id="KW-0813">Transport</keyword>
<dbReference type="PANTHER" id="PTHR43743">
    <property type="entry name" value="POTASSIUM-TRANSPORTING ATPASE ATP-BINDING SUBUNIT"/>
    <property type="match status" value="1"/>
</dbReference>
<feature type="binding site" evidence="16">
    <location>
        <position position="354"/>
    </location>
    <ligand>
        <name>ATP</name>
        <dbReference type="ChEBI" id="CHEBI:30616"/>
    </ligand>
</feature>
<evidence type="ECO:0000256" key="15">
    <source>
        <dbReference type="ARBA" id="ARBA00023136"/>
    </source>
</evidence>
<keyword evidence="4 16" id="KW-0633">Potassium transport</keyword>
<evidence type="ECO:0000256" key="7">
    <source>
        <dbReference type="ARBA" id="ARBA00022723"/>
    </source>
</evidence>
<comment type="subcellular location">
    <subcellularLocation>
        <location evidence="1 16">Cell membrane</location>
        <topology evidence="1 16">Multi-pass membrane protein</topology>
    </subcellularLocation>
</comment>
<comment type="subunit">
    <text evidence="16">The system is composed of three essential subunits: KdpA, KdpB and KdpC.</text>
</comment>
<keyword evidence="12 16" id="KW-1278">Translocase</keyword>
<dbReference type="InterPro" id="IPR008250">
    <property type="entry name" value="ATPase_P-typ_transduc_dom_A_sf"/>
</dbReference>
<evidence type="ECO:0000313" key="18">
    <source>
        <dbReference type="EMBL" id="TDB53981.1"/>
    </source>
</evidence>
<dbReference type="InterPro" id="IPR036412">
    <property type="entry name" value="HAD-like_sf"/>
</dbReference>
<name>A0A4R4JKD1_PHOLU</name>
<dbReference type="SFLD" id="SFLDS00003">
    <property type="entry name" value="Haloacid_Dehalogenase"/>
    <property type="match status" value="1"/>
</dbReference>
<feature type="binding site" evidence="16">
    <location>
        <begin position="383"/>
        <end position="390"/>
    </location>
    <ligand>
        <name>ATP</name>
        <dbReference type="ChEBI" id="CHEBI:30616"/>
    </ligand>
</feature>
<evidence type="ECO:0000256" key="13">
    <source>
        <dbReference type="ARBA" id="ARBA00022989"/>
    </source>
</evidence>